<dbReference type="Gene3D" id="2.60.40.10">
    <property type="entry name" value="Immunoglobulins"/>
    <property type="match status" value="1"/>
</dbReference>
<dbReference type="InterPro" id="IPR013783">
    <property type="entry name" value="Ig-like_fold"/>
</dbReference>
<organism evidence="2 3">
    <name type="scientific">Rasiella rasia</name>
    <dbReference type="NCBI Taxonomy" id="2744027"/>
    <lineage>
        <taxon>Bacteria</taxon>
        <taxon>Pseudomonadati</taxon>
        <taxon>Bacteroidota</taxon>
        <taxon>Flavobacteriia</taxon>
        <taxon>Flavobacteriales</taxon>
        <taxon>Flavobacteriaceae</taxon>
        <taxon>Rasiella</taxon>
    </lineage>
</organism>
<dbReference type="SUPFAM" id="SSF52833">
    <property type="entry name" value="Thioredoxin-like"/>
    <property type="match status" value="1"/>
</dbReference>
<dbReference type="EMBL" id="CP049057">
    <property type="protein sequence ID" value="QIE60431.1"/>
    <property type="molecule type" value="Genomic_DNA"/>
</dbReference>
<sequence>MKLKSFYLALLAAIVLIGCSKSEDFSSFNEDDTVPEIEIGLVYRPASLRNQEIVFSVFDEDGTNITDGAVFYVNDAALSDNTFSSDTEGTFEIYAEYDDNGTNVVTDTENFSVVIPKRKVVIEDHTGTWCGYCPRITEAIERVYDETNLVSVVAIHNNDEMAVDFEGLLRDEFEVFGFPTGRINRTSNWSPPYQAEDVTSMAGEVSPVGIGIDSSIDGNTLSATISVSSEEGLTAKKLVVYLVESGIIADQTNYLNNDTNSQYFGQGDPIEDFVHDHVLRASLTDIFGNAITSTAALEEYTTTLTANVPADYDVSKLELVVMVTEEDNSAVNSQHAKVNEVKAYE</sequence>
<keyword evidence="3" id="KW-1185">Reference proteome</keyword>
<dbReference type="InterPro" id="IPR036249">
    <property type="entry name" value="Thioredoxin-like_sf"/>
</dbReference>
<dbReference type="Pfam" id="PF11551">
    <property type="entry name" value="Omp28"/>
    <property type="match status" value="1"/>
</dbReference>
<evidence type="ECO:0000313" key="2">
    <source>
        <dbReference type="EMBL" id="QIE60431.1"/>
    </source>
</evidence>
<dbReference type="KEGG" id="mgel:G5B37_12920"/>
<proteinExistence type="predicted"/>
<name>A0A6G6GRU7_9FLAO</name>
<dbReference type="AlphaFoldDB" id="A0A6G6GRU7"/>
<dbReference type="PROSITE" id="PS51257">
    <property type="entry name" value="PROKAR_LIPOPROTEIN"/>
    <property type="match status" value="1"/>
</dbReference>
<protein>
    <submittedName>
        <fullName evidence="2">Omp28-related outer membrane protein</fullName>
    </submittedName>
</protein>
<dbReference type="RefSeq" id="WP_164680443.1">
    <property type="nucleotide sequence ID" value="NZ_CP049057.1"/>
</dbReference>
<dbReference type="InterPro" id="IPR021615">
    <property type="entry name" value="Omp28"/>
</dbReference>
<accession>A0A6G6GRU7</accession>
<evidence type="ECO:0000313" key="3">
    <source>
        <dbReference type="Proteomes" id="UP000505306"/>
    </source>
</evidence>
<evidence type="ECO:0000256" key="1">
    <source>
        <dbReference type="SAM" id="SignalP"/>
    </source>
</evidence>
<feature type="chain" id="PRO_5026193157" evidence="1">
    <location>
        <begin position="23"/>
        <end position="345"/>
    </location>
</feature>
<gene>
    <name evidence="2" type="ORF">G5B37_12920</name>
</gene>
<dbReference type="Gene3D" id="3.40.30.10">
    <property type="entry name" value="Glutaredoxin"/>
    <property type="match status" value="1"/>
</dbReference>
<keyword evidence="1" id="KW-0732">Signal</keyword>
<feature type="signal peptide" evidence="1">
    <location>
        <begin position="1"/>
        <end position="22"/>
    </location>
</feature>
<dbReference type="Proteomes" id="UP000505306">
    <property type="component" value="Chromosome"/>
</dbReference>
<reference evidence="2 3" key="1">
    <citation type="submission" date="2020-02" db="EMBL/GenBank/DDBJ databases">
        <title>Complete genome sequence of Flavobacteriaceae bacterium.</title>
        <authorList>
            <person name="Kim S.-J."/>
            <person name="Kim Y.-S."/>
            <person name="Kim K.-H."/>
        </authorList>
    </citation>
    <scope>NUCLEOTIDE SEQUENCE [LARGE SCALE GENOMIC DNA]</scope>
    <source>
        <strain evidence="2 3">RR4-40</strain>
    </source>
</reference>